<proteinExistence type="predicted"/>
<dbReference type="EMBL" id="JBEPLI010000002">
    <property type="protein sequence ID" value="MET3589297.1"/>
    <property type="molecule type" value="Genomic_DNA"/>
</dbReference>
<keyword evidence="2" id="KW-1185">Reference proteome</keyword>
<evidence type="ECO:0000313" key="2">
    <source>
        <dbReference type="Proteomes" id="UP001549086"/>
    </source>
</evidence>
<accession>A0ABV2HGI6</accession>
<name>A0ABV2HGI6_9HYPH</name>
<protein>
    <submittedName>
        <fullName evidence="1">Uncharacterized protein</fullName>
    </submittedName>
</protein>
<dbReference type="Pfam" id="PF13148">
    <property type="entry name" value="DUF3987"/>
    <property type="match status" value="1"/>
</dbReference>
<gene>
    <name evidence="1" type="ORF">ABID23_000374</name>
</gene>
<sequence length="118" mass="13126">MGEIKPIDTALLPVDPFHATQVPLVLSRYIYDVVECQQSSLDFVAVSALCALAAVIGNDVRVASKQHANWKIVPNLWGAIVGEPSTMKTDTMDAALEPLHVFQEEWHQEWVKKKKTSL</sequence>
<dbReference type="Proteomes" id="UP001549086">
    <property type="component" value="Unassembled WGS sequence"/>
</dbReference>
<comment type="caution">
    <text evidence="1">The sequence shown here is derived from an EMBL/GenBank/DDBJ whole genome shotgun (WGS) entry which is preliminary data.</text>
</comment>
<evidence type="ECO:0000313" key="1">
    <source>
        <dbReference type="EMBL" id="MET3589297.1"/>
    </source>
</evidence>
<reference evidence="1 2" key="1">
    <citation type="submission" date="2024-06" db="EMBL/GenBank/DDBJ databases">
        <title>Genomic Encyclopedia of Type Strains, Phase IV (KMG-IV): sequencing the most valuable type-strain genomes for metagenomic binning, comparative biology and taxonomic classification.</title>
        <authorList>
            <person name="Goeker M."/>
        </authorList>
    </citation>
    <scope>NUCLEOTIDE SEQUENCE [LARGE SCALE GENOMIC DNA]</scope>
    <source>
        <strain evidence="1 2">DSM 23649</strain>
    </source>
</reference>
<dbReference type="InterPro" id="IPR025048">
    <property type="entry name" value="DUF3987"/>
</dbReference>
<organism evidence="1 2">
    <name type="scientific">Bartonella silvatica</name>
    <dbReference type="NCBI Taxonomy" id="357760"/>
    <lineage>
        <taxon>Bacteria</taxon>
        <taxon>Pseudomonadati</taxon>
        <taxon>Pseudomonadota</taxon>
        <taxon>Alphaproteobacteria</taxon>
        <taxon>Hyphomicrobiales</taxon>
        <taxon>Bartonellaceae</taxon>
        <taxon>Bartonella</taxon>
    </lineage>
</organism>